<keyword evidence="1" id="KW-0472">Membrane</keyword>
<dbReference type="Proteomes" id="UP000824633">
    <property type="component" value="Chromosome"/>
</dbReference>
<keyword evidence="4" id="KW-1185">Reference proteome</keyword>
<evidence type="ECO:0000256" key="1">
    <source>
        <dbReference type="SAM" id="Phobius"/>
    </source>
</evidence>
<evidence type="ECO:0000259" key="2">
    <source>
        <dbReference type="Pfam" id="PF18923"/>
    </source>
</evidence>
<proteinExistence type="predicted"/>
<feature type="transmembrane region" description="Helical" evidence="1">
    <location>
        <begin position="35"/>
        <end position="53"/>
    </location>
</feature>
<name>A0ABM7T2Y7_9CLOT</name>
<keyword evidence="1" id="KW-0812">Transmembrane</keyword>
<dbReference type="EMBL" id="AP024849">
    <property type="protein sequence ID" value="BCZ46303.1"/>
    <property type="molecule type" value="Genomic_DNA"/>
</dbReference>
<sequence>MDFTLMLPLICVFAADILFFTTIKSNKLDFKGKDQYRFIIPAVVILFIGSLFVGKNFTFENILITIGLIIFALLGNTCGVGEKGIITGSWFTAWSKVDDIYVENQGDKCIVFYSNKNIKKRLIFKKEEENELKKYIENIKKVNNIKK</sequence>
<feature type="transmembrane region" description="Helical" evidence="1">
    <location>
        <begin position="6"/>
        <end position="23"/>
    </location>
</feature>
<reference evidence="4" key="1">
    <citation type="submission" date="2021-07" db="EMBL/GenBank/DDBJ databases">
        <title>Complete genome sequencing of a Clostridium isolate.</title>
        <authorList>
            <person name="Ueki A."/>
            <person name="Tonouchi A."/>
        </authorList>
    </citation>
    <scope>NUCLEOTIDE SEQUENCE [LARGE SCALE GENOMIC DNA]</scope>
    <source>
        <strain evidence="4">C5S11</strain>
    </source>
</reference>
<dbReference type="Pfam" id="PF18923">
    <property type="entry name" value="DUF5673"/>
    <property type="match status" value="1"/>
</dbReference>
<dbReference type="RefSeq" id="WP_224037802.1">
    <property type="nucleotide sequence ID" value="NZ_AP024849.1"/>
</dbReference>
<evidence type="ECO:0000313" key="3">
    <source>
        <dbReference type="EMBL" id="BCZ46303.1"/>
    </source>
</evidence>
<feature type="domain" description="DUF5673" evidence="2">
    <location>
        <begin position="76"/>
        <end position="141"/>
    </location>
</feature>
<dbReference type="InterPro" id="IPR043730">
    <property type="entry name" value="DUF5673"/>
</dbReference>
<protein>
    <recommendedName>
        <fullName evidence="2">DUF5673 domain-containing protein</fullName>
    </recommendedName>
</protein>
<feature type="transmembrane region" description="Helical" evidence="1">
    <location>
        <begin position="59"/>
        <end position="80"/>
    </location>
</feature>
<keyword evidence="1" id="KW-1133">Transmembrane helix</keyword>
<gene>
    <name evidence="3" type="ORF">psyc5s11_23700</name>
</gene>
<organism evidence="3 4">
    <name type="scientific">Clostridium gelidum</name>
    <dbReference type="NCBI Taxonomy" id="704125"/>
    <lineage>
        <taxon>Bacteria</taxon>
        <taxon>Bacillati</taxon>
        <taxon>Bacillota</taxon>
        <taxon>Clostridia</taxon>
        <taxon>Eubacteriales</taxon>
        <taxon>Clostridiaceae</taxon>
        <taxon>Clostridium</taxon>
    </lineage>
</organism>
<evidence type="ECO:0000313" key="4">
    <source>
        <dbReference type="Proteomes" id="UP000824633"/>
    </source>
</evidence>
<accession>A0ABM7T2Y7</accession>